<feature type="compositionally biased region" description="Low complexity" evidence="1">
    <location>
        <begin position="69"/>
        <end position="78"/>
    </location>
</feature>
<gene>
    <name evidence="2" type="ORF">CNMCM6805_009874</name>
</gene>
<name>A0A8H4M9Z6_9EURO</name>
<comment type="caution">
    <text evidence="2">The sequence shown here is derived from an EMBL/GenBank/DDBJ whole genome shotgun (WGS) entry which is preliminary data.</text>
</comment>
<evidence type="ECO:0000256" key="1">
    <source>
        <dbReference type="SAM" id="MobiDB-lite"/>
    </source>
</evidence>
<evidence type="ECO:0000313" key="2">
    <source>
        <dbReference type="EMBL" id="KAF4244089.1"/>
    </source>
</evidence>
<dbReference type="OrthoDB" id="76567at2759"/>
<feature type="region of interest" description="Disordered" evidence="1">
    <location>
        <begin position="51"/>
        <end position="100"/>
    </location>
</feature>
<dbReference type="AlphaFoldDB" id="A0A8H4M9Z6"/>
<accession>A0A8H4M9Z6</accession>
<keyword evidence="3" id="KW-1185">Reference proteome</keyword>
<reference evidence="2" key="2">
    <citation type="submission" date="2020-04" db="EMBL/GenBank/DDBJ databases">
        <authorList>
            <person name="Santos R.A.C."/>
            <person name="Steenwyk J.L."/>
            <person name="Rivero-Menendez O."/>
            <person name="Mead M.E."/>
            <person name="Silva L.P."/>
            <person name="Bastos R.W."/>
            <person name="Alastruey-Izquierdo A."/>
            <person name="Goldman G.H."/>
            <person name="Rokas A."/>
        </authorList>
    </citation>
    <scope>NUCLEOTIDE SEQUENCE</scope>
    <source>
        <strain evidence="2">CNM-CM6805</strain>
    </source>
</reference>
<proteinExistence type="predicted"/>
<dbReference type="EMBL" id="JAAAPX010000008">
    <property type="protein sequence ID" value="KAF4244089.1"/>
    <property type="molecule type" value="Genomic_DNA"/>
</dbReference>
<organism evidence="2 3">
    <name type="scientific">Aspergillus fumigatiaffinis</name>
    <dbReference type="NCBI Taxonomy" id="340414"/>
    <lineage>
        <taxon>Eukaryota</taxon>
        <taxon>Fungi</taxon>
        <taxon>Dikarya</taxon>
        <taxon>Ascomycota</taxon>
        <taxon>Pezizomycotina</taxon>
        <taxon>Eurotiomycetes</taxon>
        <taxon>Eurotiomycetidae</taxon>
        <taxon>Eurotiales</taxon>
        <taxon>Aspergillaceae</taxon>
        <taxon>Aspergillus</taxon>
        <taxon>Aspergillus subgen. Fumigati</taxon>
    </lineage>
</organism>
<reference evidence="2" key="1">
    <citation type="journal article" date="2020" name="bioRxiv">
        <title>Genomic and phenotypic heterogeneity of clinical isolates of the human pathogens Aspergillus fumigatus, Aspergillus lentulus and Aspergillus fumigatiaffinis.</title>
        <authorList>
            <person name="dos Santos R.A.C."/>
            <person name="Steenwyk J.L."/>
            <person name="Rivero-Menendez O."/>
            <person name="Mead M.E."/>
            <person name="Silva L.P."/>
            <person name="Bastos R.W."/>
            <person name="Alastruey-Izquierdo A."/>
            <person name="Goldman G.H."/>
            <person name="Rokas A."/>
        </authorList>
    </citation>
    <scope>NUCLEOTIDE SEQUENCE</scope>
    <source>
        <strain evidence="2">CNM-CM6805</strain>
    </source>
</reference>
<evidence type="ECO:0000313" key="3">
    <source>
        <dbReference type="Proteomes" id="UP000653565"/>
    </source>
</evidence>
<protein>
    <submittedName>
        <fullName evidence="2">Uncharacterized protein</fullName>
    </submittedName>
</protein>
<sequence length="448" mass="49973">MSVPQIHLEHTFFTSPETEGFDLLQRPASADAHSLRRTKYLNPAYIRHTARPRLQVQAGPPVELDSTARSSHSPNPSRNHSHSHSHSYRHSNSDLSSFSSAQSRPRRLTWVESESIWVVTSPSTGSPTSSSTWGDVNWSAAAYRPPPLQHSRSMDMTLAHSQADRRPDDDDLPPPYERHYFDRPFPPLPPGAEMDHSVAGSAYSQSTESRHQALTLARDNSREEYLAFTSVPPDIYAKLTDDTSRISKYCQFSYSETTGTGTPITKIKASPEHDLAARRFDTLIALELDSMGVHDIDPLGSTTVTIGSWKKEADCSWGPVQYSTELSFVVMVGLSESARHMALDARSWLETRTSPVKLVVTIAINRANPELIMQRWEIFTGSCPAAHCSSTIRVYRDNDTSITGGELVLRFDKVVGRPATGPPERDIILSEPALQQYAERLSVRQVFM</sequence>
<feature type="compositionally biased region" description="Basic residues" evidence="1">
    <location>
        <begin position="79"/>
        <end position="89"/>
    </location>
</feature>
<dbReference type="Proteomes" id="UP000653565">
    <property type="component" value="Unassembled WGS sequence"/>
</dbReference>